<evidence type="ECO:0000313" key="10">
    <source>
        <dbReference type="EMBL" id="OLP55464.1"/>
    </source>
</evidence>
<dbReference type="GO" id="GO:0090729">
    <property type="term" value="F:toxin activity"/>
    <property type="evidence" value="ECO:0007669"/>
    <property type="project" value="UniProtKB-KW"/>
</dbReference>
<evidence type="ECO:0000256" key="6">
    <source>
        <dbReference type="ARBA" id="ARBA00022842"/>
    </source>
</evidence>
<dbReference type="GO" id="GO:0016787">
    <property type="term" value="F:hydrolase activity"/>
    <property type="evidence" value="ECO:0007669"/>
    <property type="project" value="UniProtKB-KW"/>
</dbReference>
<protein>
    <recommendedName>
        <fullName evidence="8">Ribonuclease VapC</fullName>
        <shortName evidence="8">RNase VapC</shortName>
        <ecNumber evidence="8">3.1.-.-</ecNumber>
    </recommendedName>
    <alternativeName>
        <fullName evidence="8">Toxin VapC</fullName>
    </alternativeName>
</protein>
<reference evidence="10 11" key="1">
    <citation type="submission" date="2016-09" db="EMBL/GenBank/DDBJ databases">
        <title>Rhizobium sp. nov., a novel species isolated from the rice rhizosphere.</title>
        <authorList>
            <person name="Zhao J."/>
            <person name="Zhang X."/>
        </authorList>
    </citation>
    <scope>NUCLEOTIDE SEQUENCE [LARGE SCALE GENOMIC DNA]</scope>
    <source>
        <strain evidence="10 11">MH17</strain>
    </source>
</reference>
<proteinExistence type="inferred from homology"/>
<evidence type="ECO:0000256" key="3">
    <source>
        <dbReference type="ARBA" id="ARBA00022722"/>
    </source>
</evidence>
<dbReference type="InterPro" id="IPR050556">
    <property type="entry name" value="Type_II_TA_system_RNase"/>
</dbReference>
<dbReference type="HAMAP" id="MF_00265">
    <property type="entry name" value="VapC_Nob1"/>
    <property type="match status" value="1"/>
</dbReference>
<comment type="function">
    <text evidence="8">Toxic component of a toxin-antitoxin (TA) system. An RNase.</text>
</comment>
<evidence type="ECO:0000256" key="5">
    <source>
        <dbReference type="ARBA" id="ARBA00022801"/>
    </source>
</evidence>
<comment type="cofactor">
    <cofactor evidence="1 8">
        <name>Mg(2+)</name>
        <dbReference type="ChEBI" id="CHEBI:18420"/>
    </cofactor>
</comment>
<dbReference type="OrthoDB" id="5458135at2"/>
<dbReference type="Proteomes" id="UP000186143">
    <property type="component" value="Unassembled WGS sequence"/>
</dbReference>
<comment type="caution">
    <text evidence="10">The sequence shown here is derived from an EMBL/GenBank/DDBJ whole genome shotgun (WGS) entry which is preliminary data.</text>
</comment>
<name>A0A1Q9AJU9_9HYPH</name>
<dbReference type="EC" id="3.1.-.-" evidence="8"/>
<keyword evidence="2 8" id="KW-1277">Toxin-antitoxin system</keyword>
<feature type="domain" description="PIN" evidence="9">
    <location>
        <begin position="2"/>
        <end position="124"/>
    </location>
</feature>
<dbReference type="InterPro" id="IPR029060">
    <property type="entry name" value="PIN-like_dom_sf"/>
</dbReference>
<dbReference type="PANTHER" id="PTHR33653">
    <property type="entry name" value="RIBONUCLEASE VAPC2"/>
    <property type="match status" value="1"/>
</dbReference>
<keyword evidence="3 8" id="KW-0540">Nuclease</keyword>
<keyword evidence="5 8" id="KW-0378">Hydrolase</keyword>
<evidence type="ECO:0000259" key="9">
    <source>
        <dbReference type="Pfam" id="PF01850"/>
    </source>
</evidence>
<organism evidence="10 11">
    <name type="scientific">Xaviernesmea rhizosphaerae</name>
    <dbReference type="NCBI Taxonomy" id="1672749"/>
    <lineage>
        <taxon>Bacteria</taxon>
        <taxon>Pseudomonadati</taxon>
        <taxon>Pseudomonadota</taxon>
        <taxon>Alphaproteobacteria</taxon>
        <taxon>Hyphomicrobiales</taxon>
        <taxon>Rhizobiaceae</taxon>
        <taxon>Rhizobium/Agrobacterium group</taxon>
        <taxon>Xaviernesmea</taxon>
    </lineage>
</organism>
<dbReference type="InterPro" id="IPR002716">
    <property type="entry name" value="PIN_dom"/>
</dbReference>
<dbReference type="Gene3D" id="3.40.50.1010">
    <property type="entry name" value="5'-nuclease"/>
    <property type="match status" value="1"/>
</dbReference>
<feature type="binding site" evidence="8">
    <location>
        <position position="5"/>
    </location>
    <ligand>
        <name>Mg(2+)</name>
        <dbReference type="ChEBI" id="CHEBI:18420"/>
    </ligand>
</feature>
<keyword evidence="8" id="KW-0800">Toxin</keyword>
<dbReference type="EMBL" id="MKIO01000029">
    <property type="protein sequence ID" value="OLP55464.1"/>
    <property type="molecule type" value="Genomic_DNA"/>
</dbReference>
<evidence type="ECO:0000256" key="8">
    <source>
        <dbReference type="HAMAP-Rule" id="MF_00265"/>
    </source>
</evidence>
<evidence type="ECO:0000256" key="2">
    <source>
        <dbReference type="ARBA" id="ARBA00022649"/>
    </source>
</evidence>
<comment type="similarity">
    <text evidence="7 8">Belongs to the PINc/VapC protein family.</text>
</comment>
<gene>
    <name evidence="8" type="primary">vapC</name>
    <name evidence="10" type="ORF">BJF92_23275</name>
</gene>
<dbReference type="PANTHER" id="PTHR33653:SF1">
    <property type="entry name" value="RIBONUCLEASE VAPC2"/>
    <property type="match status" value="1"/>
</dbReference>
<evidence type="ECO:0000256" key="1">
    <source>
        <dbReference type="ARBA" id="ARBA00001946"/>
    </source>
</evidence>
<keyword evidence="6 8" id="KW-0460">Magnesium</keyword>
<sequence>MILLDTNIISEIWKPSPDQRVIDWINTQAIETLYLSSVTVAKLRFGIAVLPEGRRRANLDRGLEKEILPIFDGRVLAFDLQATMAYAKLMAQAKRAGQAISTADGYIAAIAAAHNLTVATRDVSPFRAAGLNVLDLWALC</sequence>
<dbReference type="SUPFAM" id="SSF88723">
    <property type="entry name" value="PIN domain-like"/>
    <property type="match status" value="1"/>
</dbReference>
<dbReference type="AlphaFoldDB" id="A0A1Q9AJU9"/>
<dbReference type="CDD" id="cd18731">
    <property type="entry name" value="PIN_NgFitB-like"/>
    <property type="match status" value="1"/>
</dbReference>
<keyword evidence="4 8" id="KW-0479">Metal-binding</keyword>
<dbReference type="GO" id="GO:0000287">
    <property type="term" value="F:magnesium ion binding"/>
    <property type="evidence" value="ECO:0007669"/>
    <property type="project" value="UniProtKB-UniRule"/>
</dbReference>
<dbReference type="InterPro" id="IPR022907">
    <property type="entry name" value="VapC_family"/>
</dbReference>
<dbReference type="STRING" id="1672749.BJF92_23275"/>
<dbReference type="Pfam" id="PF01850">
    <property type="entry name" value="PIN"/>
    <property type="match status" value="1"/>
</dbReference>
<dbReference type="GO" id="GO:0004540">
    <property type="term" value="F:RNA nuclease activity"/>
    <property type="evidence" value="ECO:0007669"/>
    <property type="project" value="InterPro"/>
</dbReference>
<dbReference type="RefSeq" id="WP_075635004.1">
    <property type="nucleotide sequence ID" value="NZ_MKIO01000029.1"/>
</dbReference>
<evidence type="ECO:0000256" key="7">
    <source>
        <dbReference type="ARBA" id="ARBA00038093"/>
    </source>
</evidence>
<feature type="binding site" evidence="8">
    <location>
        <position position="104"/>
    </location>
    <ligand>
        <name>Mg(2+)</name>
        <dbReference type="ChEBI" id="CHEBI:18420"/>
    </ligand>
</feature>
<evidence type="ECO:0000313" key="11">
    <source>
        <dbReference type="Proteomes" id="UP000186143"/>
    </source>
</evidence>
<accession>A0A1Q9AJU9</accession>
<evidence type="ECO:0000256" key="4">
    <source>
        <dbReference type="ARBA" id="ARBA00022723"/>
    </source>
</evidence>